<dbReference type="Pfam" id="PF04564">
    <property type="entry name" value="U-box"/>
    <property type="match status" value="1"/>
</dbReference>
<evidence type="ECO:0000313" key="9">
    <source>
        <dbReference type="RefSeq" id="XP_020079682.1"/>
    </source>
</evidence>
<dbReference type="InterPro" id="IPR045210">
    <property type="entry name" value="RING-Ubox_PUB"/>
</dbReference>
<evidence type="ECO:0000256" key="2">
    <source>
        <dbReference type="ARBA" id="ARBA00004906"/>
    </source>
</evidence>
<evidence type="ECO:0000313" key="7">
    <source>
        <dbReference type="Proteomes" id="UP000092600"/>
    </source>
</evidence>
<dbReference type="GeneID" id="109703488"/>
<dbReference type="InterPro" id="IPR000225">
    <property type="entry name" value="Armadillo"/>
</dbReference>
<dbReference type="PANTHER" id="PTHR45958">
    <property type="entry name" value="RING-TYPE E3 UBIQUITIN TRANSFERASE"/>
    <property type="match status" value="1"/>
</dbReference>
<sequence length="802" mass="88328">MAEDLEGDFNYDDQYSERFHEKAFDAFICPLTKQIMQDPVIIESGCTFEREAITKWFRECVDSGKKPICPLTQKELHSTDLNPSIALQNAIEEWTRRNEAVELNRASTSLTPGGLDREILWALGYIVHFCRKNDANKNAVRDLGFIPMITEKLKNSSRTVRSKALETLRVIAEDNDENKEAVGAEDSIRTIIKFLSQEPSQDRELAVSLLYELSKSEILCEKIGSVYGAILILVGMASSKSENISTVEKILDNLEKSEENIKQMAENGRLQPLLTLLLEGSPERQLSMGSYLGELVLANDVKLFVAQTVGSSLVNVMKSGSIQAKEAALKALNQISSNEASAKVLIEAGILPPLVKDLFTAGIKQLPMRLKEVAASILVNLVSSGADFVVIPLDDNNQTLVSDETVHNLLHLIRNTGPAIECKLLQVLVELTGSPHLVTDIVTAVKSSGATISLIQFIEAYQKDIRAASLKLLRNISPYMGNELADALRGSPGHLGSLVKVISESDTIFEEQAAAAALLADLPNRDTGLTRQLLEKGAFRIAASKVVSIRNGETRINRYTDPFFEGLVVVLSRVTYALQDEPRCVALAREYNVAALFTDLLQMNGHDKVQIVAASALQNLSQESRRLTRIIKPPPPPGLFKRCCMKPPLLDEICPLHKGICSVRENFCLLEGKAVEKLVSCLEHRNEKLVEASLGALCTILNDGVDIAEGVLALCQAEGIRPVLDILIENRTELLQQRAVWAVERILRIDEIAKEVAGDPTVASALVEAFRNADFVTRQIAERALKHTEKLPNFSDTLQKIG</sequence>
<evidence type="ECO:0000256" key="3">
    <source>
        <dbReference type="ARBA" id="ARBA00012483"/>
    </source>
</evidence>
<dbReference type="SUPFAM" id="SSF57850">
    <property type="entry name" value="RING/U-box"/>
    <property type="match status" value="1"/>
</dbReference>
<comment type="pathway">
    <text evidence="2">Protein modification; protein ubiquitination.</text>
</comment>
<dbReference type="OrthoDB" id="10064100at2759"/>
<keyword evidence="8" id="KW-1185">Reference proteome</keyword>
<dbReference type="InterPro" id="IPR016024">
    <property type="entry name" value="ARM-type_fold"/>
</dbReference>
<dbReference type="GO" id="GO:0061630">
    <property type="term" value="F:ubiquitin protein ligase activity"/>
    <property type="evidence" value="ECO:0007669"/>
    <property type="project" value="UniProtKB-EC"/>
</dbReference>
<dbReference type="InterPro" id="IPR003613">
    <property type="entry name" value="Ubox_domain"/>
</dbReference>
<dbReference type="Proteomes" id="UP000515123">
    <property type="component" value="Linkage group 25"/>
</dbReference>
<accession>A0A199UE33</accession>
<dbReference type="PROSITE" id="PS51698">
    <property type="entry name" value="U_BOX"/>
    <property type="match status" value="1"/>
</dbReference>
<evidence type="ECO:0000259" key="5">
    <source>
        <dbReference type="PROSITE" id="PS51698"/>
    </source>
</evidence>
<reference evidence="6 7" key="1">
    <citation type="journal article" date="2016" name="DNA Res.">
        <title>The draft genome of MD-2 pineapple using hybrid error correction of long reads.</title>
        <authorList>
            <person name="Redwan R.M."/>
            <person name="Saidin A."/>
            <person name="Kumar S.V."/>
        </authorList>
    </citation>
    <scope>NUCLEOTIDE SEQUENCE [LARGE SCALE GENOMIC DNA]</scope>
    <source>
        <strain evidence="7">cv. MD2</strain>
        <tissue evidence="6">Leaf</tissue>
    </source>
</reference>
<feature type="domain" description="U-box" evidence="5">
    <location>
        <begin position="22"/>
        <end position="101"/>
    </location>
</feature>
<dbReference type="Gene3D" id="1.25.10.10">
    <property type="entry name" value="Leucine-rich Repeat Variant"/>
    <property type="match status" value="3"/>
</dbReference>
<evidence type="ECO:0000313" key="8">
    <source>
        <dbReference type="Proteomes" id="UP000515123"/>
    </source>
</evidence>
<protein>
    <recommendedName>
        <fullName evidence="3">RING-type E3 ubiquitin transferase</fullName>
        <ecNumber evidence="3">2.3.2.27</ecNumber>
    </recommendedName>
</protein>
<dbReference type="SMART" id="SM00504">
    <property type="entry name" value="Ubox"/>
    <property type="match status" value="1"/>
</dbReference>
<dbReference type="Proteomes" id="UP000092600">
    <property type="component" value="Unassembled WGS sequence"/>
</dbReference>
<dbReference type="SMART" id="SM00185">
    <property type="entry name" value="ARM"/>
    <property type="match status" value="9"/>
</dbReference>
<dbReference type="PANTHER" id="PTHR45958:SF6">
    <property type="entry name" value="U-BOX DOMAIN-CONTAINING PROTEIN 43"/>
    <property type="match status" value="1"/>
</dbReference>
<gene>
    <name evidence="9" type="primary">LOC109703488</name>
    <name evidence="6" type="ORF">ACMD2_03815</name>
</gene>
<name>A0A199UE33_ANACO</name>
<dbReference type="InterPro" id="IPR052608">
    <property type="entry name" value="U-box_domain_protein"/>
</dbReference>
<evidence type="ECO:0000313" key="6">
    <source>
        <dbReference type="EMBL" id="OAY62984.1"/>
    </source>
</evidence>
<keyword evidence="4" id="KW-0808">Transferase</keyword>
<dbReference type="EMBL" id="LSRQ01008403">
    <property type="protein sequence ID" value="OAY62984.1"/>
    <property type="molecule type" value="Genomic_DNA"/>
</dbReference>
<dbReference type="Gramene" id="Aco013023.1.mrna1">
    <property type="protein sequence ID" value="Aco013023.1.mrna1"/>
    <property type="gene ID" value="Aco013023.1.path1"/>
</dbReference>
<evidence type="ECO:0000256" key="1">
    <source>
        <dbReference type="ARBA" id="ARBA00000900"/>
    </source>
</evidence>
<comment type="catalytic activity">
    <reaction evidence="1">
        <text>S-ubiquitinyl-[E2 ubiquitin-conjugating enzyme]-L-cysteine + [acceptor protein]-L-lysine = [E2 ubiquitin-conjugating enzyme]-L-cysteine + N(6)-ubiquitinyl-[acceptor protein]-L-lysine.</text>
        <dbReference type="EC" id="2.3.2.27"/>
    </reaction>
</comment>
<dbReference type="EC" id="2.3.2.27" evidence="3"/>
<proteinExistence type="predicted"/>
<dbReference type="InterPro" id="IPR011989">
    <property type="entry name" value="ARM-like"/>
</dbReference>
<dbReference type="AlphaFoldDB" id="A0A199UE33"/>
<evidence type="ECO:0000256" key="4">
    <source>
        <dbReference type="ARBA" id="ARBA00022679"/>
    </source>
</evidence>
<dbReference type="UniPathway" id="UPA00143"/>
<organism evidence="6 7">
    <name type="scientific">Ananas comosus</name>
    <name type="common">Pineapple</name>
    <name type="synonym">Ananas ananas</name>
    <dbReference type="NCBI Taxonomy" id="4615"/>
    <lineage>
        <taxon>Eukaryota</taxon>
        <taxon>Viridiplantae</taxon>
        <taxon>Streptophyta</taxon>
        <taxon>Embryophyta</taxon>
        <taxon>Tracheophyta</taxon>
        <taxon>Spermatophyta</taxon>
        <taxon>Magnoliopsida</taxon>
        <taxon>Liliopsida</taxon>
        <taxon>Poales</taxon>
        <taxon>Bromeliaceae</taxon>
        <taxon>Bromelioideae</taxon>
        <taxon>Ananas</taxon>
    </lineage>
</organism>
<dbReference type="GO" id="GO:0016567">
    <property type="term" value="P:protein ubiquitination"/>
    <property type="evidence" value="ECO:0007669"/>
    <property type="project" value="UniProtKB-UniPathway"/>
</dbReference>
<dbReference type="RefSeq" id="XP_020079682.1">
    <property type="nucleotide sequence ID" value="XM_020224093.1"/>
</dbReference>
<dbReference type="STRING" id="4615.A0A199UE33"/>
<dbReference type="InterPro" id="IPR013083">
    <property type="entry name" value="Znf_RING/FYVE/PHD"/>
</dbReference>
<reference evidence="9" key="2">
    <citation type="submission" date="2025-04" db="UniProtKB">
        <authorList>
            <consortium name="RefSeq"/>
        </authorList>
    </citation>
    <scope>IDENTIFICATION</scope>
    <source>
        <tissue evidence="9">Leaf</tissue>
    </source>
</reference>
<dbReference type="CDD" id="cd16664">
    <property type="entry name" value="RING-Ubox_PUB"/>
    <property type="match status" value="1"/>
</dbReference>
<dbReference type="Gene3D" id="3.30.40.10">
    <property type="entry name" value="Zinc/RING finger domain, C3HC4 (zinc finger)"/>
    <property type="match status" value="1"/>
</dbReference>
<dbReference type="SUPFAM" id="SSF48371">
    <property type="entry name" value="ARM repeat"/>
    <property type="match status" value="2"/>
</dbReference>